<dbReference type="HOGENOM" id="CLU_2655005_0_0_1"/>
<evidence type="ECO:0000313" key="2">
    <source>
        <dbReference type="EMBL" id="EKD21245.1"/>
    </source>
</evidence>
<proteinExistence type="predicted"/>
<evidence type="ECO:0000313" key="3">
    <source>
        <dbReference type="Proteomes" id="UP000006753"/>
    </source>
</evidence>
<reference evidence="2 3" key="1">
    <citation type="journal article" date="2012" name="BMC Genomics">
        <title>Sequencing the genome of Marssonina brunnea reveals fungus-poplar co-evolution.</title>
        <authorList>
            <person name="Zhu S."/>
            <person name="Cao Y.-Z."/>
            <person name="Jiang C."/>
            <person name="Tan B.-Y."/>
            <person name="Wang Z."/>
            <person name="Feng S."/>
            <person name="Zhang L."/>
            <person name="Su X.-H."/>
            <person name="Brejova B."/>
            <person name="Vinar T."/>
            <person name="Xu M."/>
            <person name="Wang M.-X."/>
            <person name="Zhang S.-G."/>
            <person name="Huang M.-R."/>
            <person name="Wu R."/>
            <person name="Zhou Y."/>
        </authorList>
    </citation>
    <scope>NUCLEOTIDE SEQUENCE [LARGE SCALE GENOMIC DNA]</scope>
    <source>
        <strain evidence="2 3">MB_m1</strain>
    </source>
</reference>
<protein>
    <submittedName>
        <fullName evidence="2">Uncharacterized protein</fullName>
    </submittedName>
</protein>
<dbReference type="KEGG" id="mbe:MBM_00358"/>
<dbReference type="InParanoid" id="K1WUA3"/>
<keyword evidence="3" id="KW-1185">Reference proteome</keyword>
<dbReference type="EMBL" id="JH921428">
    <property type="protein sequence ID" value="EKD21245.1"/>
    <property type="molecule type" value="Genomic_DNA"/>
</dbReference>
<feature type="compositionally biased region" description="Acidic residues" evidence="1">
    <location>
        <begin position="41"/>
        <end position="52"/>
    </location>
</feature>
<feature type="region of interest" description="Disordered" evidence="1">
    <location>
        <begin position="38"/>
        <end position="76"/>
    </location>
</feature>
<dbReference type="AlphaFoldDB" id="K1WUA3"/>
<dbReference type="Proteomes" id="UP000006753">
    <property type="component" value="Unassembled WGS sequence"/>
</dbReference>
<name>K1WUA3_MARBU</name>
<organism evidence="2 3">
    <name type="scientific">Marssonina brunnea f. sp. multigermtubi (strain MB_m1)</name>
    <name type="common">Marssonina leaf spot fungus</name>
    <dbReference type="NCBI Taxonomy" id="1072389"/>
    <lineage>
        <taxon>Eukaryota</taxon>
        <taxon>Fungi</taxon>
        <taxon>Dikarya</taxon>
        <taxon>Ascomycota</taxon>
        <taxon>Pezizomycotina</taxon>
        <taxon>Leotiomycetes</taxon>
        <taxon>Helotiales</taxon>
        <taxon>Drepanopezizaceae</taxon>
        <taxon>Drepanopeziza</taxon>
    </lineage>
</organism>
<gene>
    <name evidence="2" type="ORF">MBM_00358</name>
</gene>
<sequence>MHWKRASGPVLDLAGVLKAAEDFDAQSRTRWIGLGSVRVEDEGEDEDEDEDEVKVVNRRALASGGKQRRDSDTTTV</sequence>
<evidence type="ECO:0000256" key="1">
    <source>
        <dbReference type="SAM" id="MobiDB-lite"/>
    </source>
</evidence>
<accession>K1WUA3</accession>
<feature type="compositionally biased region" description="Basic and acidic residues" evidence="1">
    <location>
        <begin position="67"/>
        <end position="76"/>
    </location>
</feature>